<gene>
    <name evidence="2" type="ORF">Ate02nite_15440</name>
</gene>
<dbReference type="EMBL" id="BOMY01000010">
    <property type="protein sequence ID" value="GIF18814.1"/>
    <property type="molecule type" value="Genomic_DNA"/>
</dbReference>
<organism evidence="2 3">
    <name type="scientific">Paractinoplanes tereljensis</name>
    <dbReference type="NCBI Taxonomy" id="571912"/>
    <lineage>
        <taxon>Bacteria</taxon>
        <taxon>Bacillati</taxon>
        <taxon>Actinomycetota</taxon>
        <taxon>Actinomycetes</taxon>
        <taxon>Micromonosporales</taxon>
        <taxon>Micromonosporaceae</taxon>
        <taxon>Paractinoplanes</taxon>
    </lineage>
</organism>
<protein>
    <recommendedName>
        <fullName evidence="4">Transposase</fullName>
    </recommendedName>
</protein>
<sequence length="98" mass="10654">MHIRGTSASPGIGVPRAASLGLLSSSTPPCWTHSRAASVKKLFTVPYRDVEELLAERGIRFDHATVYRWVHGLNPPAGRCSHDQPTYTGRSVQTADVV</sequence>
<feature type="region of interest" description="Disordered" evidence="1">
    <location>
        <begin position="79"/>
        <end position="98"/>
    </location>
</feature>
<evidence type="ECO:0008006" key="4">
    <source>
        <dbReference type="Google" id="ProtNLM"/>
    </source>
</evidence>
<reference evidence="2" key="1">
    <citation type="submission" date="2021-01" db="EMBL/GenBank/DDBJ databases">
        <title>Whole genome shotgun sequence of Actinoplanes tereljensis NBRC 105297.</title>
        <authorList>
            <person name="Komaki H."/>
            <person name="Tamura T."/>
        </authorList>
    </citation>
    <scope>NUCLEOTIDE SEQUENCE</scope>
    <source>
        <strain evidence="2">NBRC 105297</strain>
    </source>
</reference>
<evidence type="ECO:0000313" key="3">
    <source>
        <dbReference type="Proteomes" id="UP000623608"/>
    </source>
</evidence>
<comment type="caution">
    <text evidence="2">The sequence shown here is derived from an EMBL/GenBank/DDBJ whole genome shotgun (WGS) entry which is preliminary data.</text>
</comment>
<name>A0A919TR41_9ACTN</name>
<feature type="compositionally biased region" description="Polar residues" evidence="1">
    <location>
        <begin position="83"/>
        <end position="98"/>
    </location>
</feature>
<dbReference type="Proteomes" id="UP000623608">
    <property type="component" value="Unassembled WGS sequence"/>
</dbReference>
<evidence type="ECO:0000256" key="1">
    <source>
        <dbReference type="SAM" id="MobiDB-lite"/>
    </source>
</evidence>
<accession>A0A919TR41</accession>
<keyword evidence="3" id="KW-1185">Reference proteome</keyword>
<dbReference type="AlphaFoldDB" id="A0A919TR41"/>
<evidence type="ECO:0000313" key="2">
    <source>
        <dbReference type="EMBL" id="GIF18814.1"/>
    </source>
</evidence>
<proteinExistence type="predicted"/>